<feature type="domain" description="C2H2-type" evidence="7">
    <location>
        <begin position="115"/>
        <end position="142"/>
    </location>
</feature>
<dbReference type="FunFam" id="3.30.160.60:FF:001273">
    <property type="entry name" value="Zinc finger protein"/>
    <property type="match status" value="1"/>
</dbReference>
<feature type="region of interest" description="Disordered" evidence="6">
    <location>
        <begin position="59"/>
        <end position="79"/>
    </location>
</feature>
<evidence type="ECO:0000256" key="5">
    <source>
        <dbReference type="PROSITE-ProRule" id="PRU00042"/>
    </source>
</evidence>
<evidence type="ECO:0000256" key="6">
    <source>
        <dbReference type="SAM" id="MobiDB-lite"/>
    </source>
</evidence>
<proteinExistence type="predicted"/>
<evidence type="ECO:0000256" key="2">
    <source>
        <dbReference type="ARBA" id="ARBA00022737"/>
    </source>
</evidence>
<dbReference type="SUPFAM" id="SSF57667">
    <property type="entry name" value="beta-beta-alpha zinc fingers"/>
    <property type="match status" value="3"/>
</dbReference>
<evidence type="ECO:0000256" key="3">
    <source>
        <dbReference type="ARBA" id="ARBA00022771"/>
    </source>
</evidence>
<dbReference type="Proteomes" id="UP000035680">
    <property type="component" value="Unassembled WGS sequence"/>
</dbReference>
<dbReference type="SMART" id="SM00355">
    <property type="entry name" value="ZnF_C2H2"/>
    <property type="match status" value="8"/>
</dbReference>
<feature type="compositionally biased region" description="Polar residues" evidence="6">
    <location>
        <begin position="451"/>
        <end position="476"/>
    </location>
</feature>
<dbReference type="InterPro" id="IPR013087">
    <property type="entry name" value="Znf_C2H2_type"/>
</dbReference>
<dbReference type="PANTHER" id="PTHR24379:SF121">
    <property type="entry name" value="C2H2-TYPE DOMAIN-CONTAINING PROTEIN"/>
    <property type="match status" value="1"/>
</dbReference>
<keyword evidence="8" id="KW-1185">Reference proteome</keyword>
<feature type="domain" description="C2H2-type" evidence="7">
    <location>
        <begin position="9"/>
        <end position="37"/>
    </location>
</feature>
<organism evidence="8 9">
    <name type="scientific">Strongyloides venezuelensis</name>
    <name type="common">Threadworm</name>
    <dbReference type="NCBI Taxonomy" id="75913"/>
    <lineage>
        <taxon>Eukaryota</taxon>
        <taxon>Metazoa</taxon>
        <taxon>Ecdysozoa</taxon>
        <taxon>Nematoda</taxon>
        <taxon>Chromadorea</taxon>
        <taxon>Rhabditida</taxon>
        <taxon>Tylenchina</taxon>
        <taxon>Panagrolaimomorpha</taxon>
        <taxon>Strongyloidoidea</taxon>
        <taxon>Strongyloididae</taxon>
        <taxon>Strongyloides</taxon>
    </lineage>
</organism>
<dbReference type="InterPro" id="IPR036236">
    <property type="entry name" value="Znf_C2H2_sf"/>
</dbReference>
<feature type="domain" description="C2H2-type" evidence="7">
    <location>
        <begin position="143"/>
        <end position="170"/>
    </location>
</feature>
<feature type="domain" description="C2H2-type" evidence="7">
    <location>
        <begin position="171"/>
        <end position="198"/>
    </location>
</feature>
<dbReference type="STRING" id="75913.A0A0K0EXL8"/>
<feature type="region of interest" description="Disordered" evidence="6">
    <location>
        <begin position="447"/>
        <end position="482"/>
    </location>
</feature>
<keyword evidence="2" id="KW-0677">Repeat</keyword>
<dbReference type="Gene3D" id="3.30.160.60">
    <property type="entry name" value="Classic Zinc Finger"/>
    <property type="match status" value="4"/>
</dbReference>
<dbReference type="AlphaFoldDB" id="A0A0K0EXL8"/>
<protein>
    <submittedName>
        <fullName evidence="9">Zinc finger protein</fullName>
    </submittedName>
</protein>
<feature type="domain" description="C2H2-type" evidence="7">
    <location>
        <begin position="199"/>
        <end position="226"/>
    </location>
</feature>
<evidence type="ECO:0000256" key="4">
    <source>
        <dbReference type="ARBA" id="ARBA00022833"/>
    </source>
</evidence>
<reference evidence="8" key="1">
    <citation type="submission" date="2014-07" db="EMBL/GenBank/DDBJ databases">
        <authorList>
            <person name="Martin A.A"/>
            <person name="De Silva N."/>
        </authorList>
    </citation>
    <scope>NUCLEOTIDE SEQUENCE</scope>
</reference>
<name>A0A0K0EXL8_STRVS</name>
<dbReference type="Pfam" id="PF00096">
    <property type="entry name" value="zf-C2H2"/>
    <property type="match status" value="5"/>
</dbReference>
<keyword evidence="3 5" id="KW-0863">Zinc-finger</keyword>
<evidence type="ECO:0000313" key="9">
    <source>
        <dbReference type="WBParaSite" id="SVE_0127200.1"/>
    </source>
</evidence>
<reference evidence="9" key="2">
    <citation type="submission" date="2015-08" db="UniProtKB">
        <authorList>
            <consortium name="WormBaseParasite"/>
        </authorList>
    </citation>
    <scope>IDENTIFICATION</scope>
</reference>
<feature type="domain" description="C2H2-type" evidence="7">
    <location>
        <begin position="384"/>
        <end position="412"/>
    </location>
</feature>
<keyword evidence="4" id="KW-0862">Zinc</keyword>
<dbReference type="GO" id="GO:0008270">
    <property type="term" value="F:zinc ion binding"/>
    <property type="evidence" value="ECO:0007669"/>
    <property type="project" value="UniProtKB-KW"/>
</dbReference>
<feature type="compositionally biased region" description="Low complexity" evidence="6">
    <location>
        <begin position="59"/>
        <end position="70"/>
    </location>
</feature>
<feature type="region of interest" description="Disordered" evidence="6">
    <location>
        <begin position="242"/>
        <end position="275"/>
    </location>
</feature>
<feature type="domain" description="C2H2-type" evidence="7">
    <location>
        <begin position="86"/>
        <end position="114"/>
    </location>
</feature>
<evidence type="ECO:0000259" key="7">
    <source>
        <dbReference type="PROSITE" id="PS50157"/>
    </source>
</evidence>
<dbReference type="FunFam" id="3.30.160.60:FF:001513">
    <property type="entry name" value="Zinc finger, C2H2 type"/>
    <property type="match status" value="1"/>
</dbReference>
<dbReference type="WBParaSite" id="SVE_0127200.1">
    <property type="protein sequence ID" value="SVE_0127200.1"/>
    <property type="gene ID" value="SVE_0127200"/>
</dbReference>
<evidence type="ECO:0000313" key="8">
    <source>
        <dbReference type="Proteomes" id="UP000035680"/>
    </source>
</evidence>
<keyword evidence="1" id="KW-0479">Metal-binding</keyword>
<dbReference type="PROSITE" id="PS00028">
    <property type="entry name" value="ZINC_FINGER_C2H2_1"/>
    <property type="match status" value="7"/>
</dbReference>
<sequence length="549" mass="61140">MPGNDDCCYACNECTKSFPSLDQLESHIQHQHHAENTSKDNNNDISLEQVDSSLSNLIESQSTNSPSSSETSEEHNENGIQKNNTYTCRFCPKIFHDRGQLNIHYTHTHRDKPQYVCETCHMVFGVKRELSTHMRIHSGEQPHKCTQCGKEFGTRQLLKKHWMWHTGERSHVCPHCKKAFFQKGHLTQHLMIHAGGRPHQCQLCQKTFIFKFDLNRHMKIHAERGFNCQKCGRSFQKQSQQTEHEIKCKGSSNNTSQQSNGGGKLRSHTPLNNNSTIKESITNSFRFSQSPSTQNNGNNVNSLNFNLNNFLQSAAANTNSLSQQTTNNPMNLALQSTATNPLDALTNLKQTIVPNQNNMFASLLLSQLGGTPQRNNSLLAANSISCPRCSQTFNDTTALAVHFALNHLSNNNNNSSTMNIEDASKLTSLMVSSPNTVGPLNQIKLDEHSDSSCASSPQKASPVSDNYSTNSSTASDAQDDGDSYRMKYEDMLSRYTALQQKFDNLVEVVQTINGENNSPITNTKSTLPLTPASLGMFDISKLFGMQADA</sequence>
<evidence type="ECO:0000256" key="1">
    <source>
        <dbReference type="ARBA" id="ARBA00022723"/>
    </source>
</evidence>
<dbReference type="PROSITE" id="PS50157">
    <property type="entry name" value="ZINC_FINGER_C2H2_2"/>
    <property type="match status" value="8"/>
</dbReference>
<feature type="compositionally biased region" description="Low complexity" evidence="6">
    <location>
        <begin position="250"/>
        <end position="259"/>
    </location>
</feature>
<accession>A0A0K0EXL8</accession>
<dbReference type="FunFam" id="3.30.160.60:FF:000100">
    <property type="entry name" value="Zinc finger 45-like"/>
    <property type="match status" value="1"/>
</dbReference>
<feature type="domain" description="C2H2-type" evidence="7">
    <location>
        <begin position="226"/>
        <end position="245"/>
    </location>
</feature>
<dbReference type="PANTHER" id="PTHR24379">
    <property type="entry name" value="KRAB AND ZINC FINGER DOMAIN-CONTAINING"/>
    <property type="match status" value="1"/>
</dbReference>